<dbReference type="EC" id="2.7.11.1" evidence="1"/>
<evidence type="ECO:0000313" key="14">
    <source>
        <dbReference type="Proteomes" id="UP001515480"/>
    </source>
</evidence>
<keyword evidence="5" id="KW-0418">Kinase</keyword>
<dbReference type="PROSITE" id="PS50011">
    <property type="entry name" value="PROTEIN_KINASE_DOM"/>
    <property type="match status" value="2"/>
</dbReference>
<feature type="region of interest" description="Disordered" evidence="10">
    <location>
        <begin position="892"/>
        <end position="971"/>
    </location>
</feature>
<dbReference type="InterPro" id="IPR017441">
    <property type="entry name" value="Protein_kinase_ATP_BS"/>
</dbReference>
<comment type="catalytic activity">
    <reaction evidence="8">
        <text>L-seryl-[protein] + ATP = O-phospho-L-seryl-[protein] + ADP + H(+)</text>
        <dbReference type="Rhea" id="RHEA:17989"/>
        <dbReference type="Rhea" id="RHEA-COMP:9863"/>
        <dbReference type="Rhea" id="RHEA-COMP:11604"/>
        <dbReference type="ChEBI" id="CHEBI:15378"/>
        <dbReference type="ChEBI" id="CHEBI:29999"/>
        <dbReference type="ChEBI" id="CHEBI:30616"/>
        <dbReference type="ChEBI" id="CHEBI:83421"/>
        <dbReference type="ChEBI" id="CHEBI:456216"/>
        <dbReference type="EC" id="2.7.11.1"/>
    </reaction>
</comment>
<evidence type="ECO:0000256" key="7">
    <source>
        <dbReference type="ARBA" id="ARBA00047899"/>
    </source>
</evidence>
<dbReference type="InterPro" id="IPR001245">
    <property type="entry name" value="Ser-Thr/Tyr_kinase_cat_dom"/>
</dbReference>
<keyword evidence="14" id="KW-1185">Reference proteome</keyword>
<keyword evidence="11" id="KW-0472">Membrane</keyword>
<dbReference type="SMART" id="SM00220">
    <property type="entry name" value="S_TKc"/>
    <property type="match status" value="2"/>
</dbReference>
<evidence type="ECO:0000256" key="10">
    <source>
        <dbReference type="SAM" id="MobiDB-lite"/>
    </source>
</evidence>
<dbReference type="InterPro" id="IPR011009">
    <property type="entry name" value="Kinase-like_dom_sf"/>
</dbReference>
<dbReference type="InterPro" id="IPR051131">
    <property type="entry name" value="NEK_Ser/Thr_kinase_NIMA"/>
</dbReference>
<evidence type="ECO:0000256" key="1">
    <source>
        <dbReference type="ARBA" id="ARBA00012513"/>
    </source>
</evidence>
<keyword evidence="4 9" id="KW-0547">Nucleotide-binding</keyword>
<organism evidence="13 14">
    <name type="scientific">Prymnesium parvum</name>
    <name type="common">Toxic golden alga</name>
    <dbReference type="NCBI Taxonomy" id="97485"/>
    <lineage>
        <taxon>Eukaryota</taxon>
        <taxon>Haptista</taxon>
        <taxon>Haptophyta</taxon>
        <taxon>Prymnesiophyceae</taxon>
        <taxon>Prymnesiales</taxon>
        <taxon>Prymnesiaceae</taxon>
        <taxon>Prymnesium</taxon>
    </lineage>
</organism>
<evidence type="ECO:0000256" key="2">
    <source>
        <dbReference type="ARBA" id="ARBA00022527"/>
    </source>
</evidence>
<reference evidence="13 14" key="1">
    <citation type="journal article" date="2024" name="Science">
        <title>Giant polyketide synthase enzymes in the biosynthesis of giant marine polyether toxins.</title>
        <authorList>
            <person name="Fallon T.R."/>
            <person name="Shende V.V."/>
            <person name="Wierzbicki I.H."/>
            <person name="Pendleton A.L."/>
            <person name="Watervoot N.F."/>
            <person name="Auber R.P."/>
            <person name="Gonzalez D.J."/>
            <person name="Wisecaver J.H."/>
            <person name="Moore B.S."/>
        </authorList>
    </citation>
    <scope>NUCLEOTIDE SEQUENCE [LARGE SCALE GENOMIC DNA]</scope>
    <source>
        <strain evidence="13 14">12B1</strain>
    </source>
</reference>
<dbReference type="EMBL" id="JBGBPQ010000019">
    <property type="protein sequence ID" value="KAL1505005.1"/>
    <property type="molecule type" value="Genomic_DNA"/>
</dbReference>
<keyword evidence="3" id="KW-0808">Transferase</keyword>
<evidence type="ECO:0000259" key="12">
    <source>
        <dbReference type="PROSITE" id="PS50011"/>
    </source>
</evidence>
<dbReference type="GO" id="GO:0005524">
    <property type="term" value="F:ATP binding"/>
    <property type="evidence" value="ECO:0007669"/>
    <property type="project" value="UniProtKB-UniRule"/>
</dbReference>
<feature type="binding site" evidence="9">
    <location>
        <position position="664"/>
    </location>
    <ligand>
        <name>ATP</name>
        <dbReference type="ChEBI" id="CHEBI:30616"/>
    </ligand>
</feature>
<dbReference type="Gene3D" id="1.10.510.10">
    <property type="entry name" value="Transferase(Phosphotransferase) domain 1"/>
    <property type="match status" value="2"/>
</dbReference>
<feature type="region of interest" description="Disordered" evidence="10">
    <location>
        <begin position="517"/>
        <end position="573"/>
    </location>
</feature>
<feature type="domain" description="Protein kinase" evidence="12">
    <location>
        <begin position="629"/>
        <end position="907"/>
    </location>
</feature>
<dbReference type="GO" id="GO:0004674">
    <property type="term" value="F:protein serine/threonine kinase activity"/>
    <property type="evidence" value="ECO:0007669"/>
    <property type="project" value="UniProtKB-KW"/>
</dbReference>
<evidence type="ECO:0000256" key="9">
    <source>
        <dbReference type="PROSITE-ProRule" id="PRU10141"/>
    </source>
</evidence>
<keyword evidence="2" id="KW-0723">Serine/threonine-protein kinase</keyword>
<evidence type="ECO:0000256" key="6">
    <source>
        <dbReference type="ARBA" id="ARBA00022840"/>
    </source>
</evidence>
<name>A0AB34ISE2_PRYPA</name>
<dbReference type="Proteomes" id="UP001515480">
    <property type="component" value="Unassembled WGS sequence"/>
</dbReference>
<feature type="domain" description="Protein kinase" evidence="12">
    <location>
        <begin position="245"/>
        <end position="506"/>
    </location>
</feature>
<keyword evidence="11" id="KW-1133">Transmembrane helix</keyword>
<dbReference type="AlphaFoldDB" id="A0AB34ISE2"/>
<evidence type="ECO:0000256" key="5">
    <source>
        <dbReference type="ARBA" id="ARBA00022777"/>
    </source>
</evidence>
<evidence type="ECO:0000256" key="3">
    <source>
        <dbReference type="ARBA" id="ARBA00022679"/>
    </source>
</evidence>
<protein>
    <recommendedName>
        <fullName evidence="1">non-specific serine/threonine protein kinase</fullName>
        <ecNumber evidence="1">2.7.11.1</ecNumber>
    </recommendedName>
</protein>
<dbReference type="Pfam" id="PF07714">
    <property type="entry name" value="PK_Tyr_Ser-Thr"/>
    <property type="match status" value="1"/>
</dbReference>
<dbReference type="SUPFAM" id="SSF56112">
    <property type="entry name" value="Protein kinase-like (PK-like)"/>
    <property type="match status" value="2"/>
</dbReference>
<feature type="transmembrane region" description="Helical" evidence="11">
    <location>
        <begin position="115"/>
        <end position="135"/>
    </location>
</feature>
<feature type="compositionally biased region" description="Polar residues" evidence="10">
    <location>
        <begin position="922"/>
        <end position="934"/>
    </location>
</feature>
<dbReference type="InterPro" id="IPR008271">
    <property type="entry name" value="Ser/Thr_kinase_AS"/>
</dbReference>
<dbReference type="PANTHER" id="PTHR44899:SF3">
    <property type="entry name" value="SERINE_THREONINE-PROTEIN KINASE NEK1"/>
    <property type="match status" value="1"/>
</dbReference>
<keyword evidence="6 9" id="KW-0067">ATP-binding</keyword>
<comment type="catalytic activity">
    <reaction evidence="7">
        <text>L-threonyl-[protein] + ATP = O-phospho-L-threonyl-[protein] + ADP + H(+)</text>
        <dbReference type="Rhea" id="RHEA:46608"/>
        <dbReference type="Rhea" id="RHEA-COMP:11060"/>
        <dbReference type="Rhea" id="RHEA-COMP:11605"/>
        <dbReference type="ChEBI" id="CHEBI:15378"/>
        <dbReference type="ChEBI" id="CHEBI:30013"/>
        <dbReference type="ChEBI" id="CHEBI:30616"/>
        <dbReference type="ChEBI" id="CHEBI:61977"/>
        <dbReference type="ChEBI" id="CHEBI:456216"/>
        <dbReference type="EC" id="2.7.11.1"/>
    </reaction>
</comment>
<dbReference type="PROSITE" id="PS00108">
    <property type="entry name" value="PROTEIN_KINASE_ST"/>
    <property type="match status" value="2"/>
</dbReference>
<gene>
    <name evidence="13" type="ORF">AB1Y20_008768</name>
</gene>
<feature type="compositionally biased region" description="Acidic residues" evidence="10">
    <location>
        <begin position="527"/>
        <end position="547"/>
    </location>
</feature>
<accession>A0AB34ISE2</accession>
<dbReference type="InterPro" id="IPR000719">
    <property type="entry name" value="Prot_kinase_dom"/>
</dbReference>
<comment type="caution">
    <text evidence="13">The sequence shown here is derived from an EMBL/GenBank/DDBJ whole genome shotgun (WGS) entry which is preliminary data.</text>
</comment>
<dbReference type="CDD" id="cd13999">
    <property type="entry name" value="STKc_MAP3K-like"/>
    <property type="match status" value="1"/>
</dbReference>
<keyword evidence="11" id="KW-0812">Transmembrane</keyword>
<evidence type="ECO:0000313" key="13">
    <source>
        <dbReference type="EMBL" id="KAL1505005.1"/>
    </source>
</evidence>
<dbReference type="PANTHER" id="PTHR44899">
    <property type="entry name" value="CAMK FAMILY PROTEIN KINASE"/>
    <property type="match status" value="1"/>
</dbReference>
<evidence type="ECO:0000256" key="8">
    <source>
        <dbReference type="ARBA" id="ARBA00048679"/>
    </source>
</evidence>
<proteinExistence type="predicted"/>
<evidence type="ECO:0000256" key="4">
    <source>
        <dbReference type="ARBA" id="ARBA00022741"/>
    </source>
</evidence>
<evidence type="ECO:0000256" key="11">
    <source>
        <dbReference type="SAM" id="Phobius"/>
    </source>
</evidence>
<dbReference type="Pfam" id="PF00069">
    <property type="entry name" value="Pkinase"/>
    <property type="match status" value="1"/>
</dbReference>
<feature type="compositionally biased region" description="Pro residues" evidence="10">
    <location>
        <begin position="895"/>
        <end position="904"/>
    </location>
</feature>
<dbReference type="Gene3D" id="3.30.200.20">
    <property type="entry name" value="Phosphorylase Kinase, domain 1"/>
    <property type="match status" value="1"/>
</dbReference>
<dbReference type="PROSITE" id="PS00107">
    <property type="entry name" value="PROTEIN_KINASE_ATP"/>
    <property type="match status" value="1"/>
</dbReference>
<sequence length="971" mass="105135">MDEQTTLTDLVLAYLKWLETHEPLGSNQTANGGCCCPIGLALDPIVPLGGATAAECAVCPRRPCPLPPFCPAPLDEQCLALNLNASANLTGQTTWPVAPPDGAEAEDAASFASSLVLVAAGCGVALLLLASLWMWQCRVRARRREKEGGGRALAERLERLLEEGGGAEEDRELLSPTAVLRAEAALPSVGGDGAYARRLARVSAPPRPSSRAAGWLGGAPFAPIGWRVEWHDEARGGGREAYVRYERLRVLGRGVHGAAVLLRHPTRGDMVVSKELSLSRFGEAELASIQNEVRILASLRHPHIIAYRCSYPIEEQHLICIVMEYAEGGNLADVIAAHAARQEPFAQSQVLTWLDELSSALAHLHRNRVLHRDLKAQNVFLTLNQQVKLGDFGVSRVMSAQTSLAQTIVGTPFYMSPEVMRSEPYATASDIWALGVILYELLTLRRPFDAANIAALILAVTARPLDERPLAGAPYSPALRRLASARCLLHPDPRRRLTLHALHAALQQLLREDEQANHARRWSALPTEEEAGEEGGEGGEEGGEGEGTEPRGEEAEAESGDGEPPSSSSDAPLDLTTVYDAAAASAAPPPPRRRLFAPAAARVLPRVHVDAHVERSLRRTLPVVDAADVAIRRLVGVGGFAKVYRGVLRERHGGKERRRSVAVKALESPPHGEVGVRVFVKEVELMSRLHHPNVLRLIGVCVGEDTLAVLTDYMPRGSIYTWLRRHCRGQPPPLPLALRLLSQTACGMHYLHSCSPRVIHRDLKSSNLLLDAQYGVKVADFGLSREYLQTNAMTRVGTLQWVAPEVLLGECYSHKCDLWSFGVVCWELCTAKVPFDGMARSELARKVAVEGLRLPPPEATPRQLLRLMAKCFGKPSTRPEFSRVIAELQAVPSDNPAPSPPAEPPFVFHGPAHSLSPVPQSPAMSPQPTPSLGSPTCGADALQMRMSPIPQLPAQAQMPASPLSRHAADAS</sequence>